<reference evidence="6 7" key="1">
    <citation type="submission" date="2018-06" db="EMBL/GenBank/DDBJ databases">
        <authorList>
            <consortium name="Pathogen Informatics"/>
            <person name="Doyle S."/>
        </authorList>
    </citation>
    <scope>NUCLEOTIDE SEQUENCE [LARGE SCALE GENOMIC DNA]</scope>
    <source>
        <strain evidence="6 7">NCTC11179</strain>
    </source>
</reference>
<proteinExistence type="predicted"/>
<organism evidence="6 7">
    <name type="scientific">Myroides odoratus</name>
    <name type="common">Flavobacterium odoratum</name>
    <dbReference type="NCBI Taxonomy" id="256"/>
    <lineage>
        <taxon>Bacteria</taxon>
        <taxon>Pseudomonadati</taxon>
        <taxon>Bacteroidota</taxon>
        <taxon>Flavobacteriia</taxon>
        <taxon>Flavobacteriales</taxon>
        <taxon>Flavobacteriaceae</taxon>
        <taxon>Myroides</taxon>
    </lineage>
</organism>
<evidence type="ECO:0000256" key="4">
    <source>
        <dbReference type="SAM" id="SignalP"/>
    </source>
</evidence>
<evidence type="ECO:0000259" key="5">
    <source>
        <dbReference type="Pfam" id="PF09375"/>
    </source>
</evidence>
<dbReference type="RefSeq" id="WP_115090538.1">
    <property type="nucleotide sequence ID" value="NZ_CP068107.1"/>
</dbReference>
<dbReference type="GO" id="GO:0030313">
    <property type="term" value="C:cell envelope"/>
    <property type="evidence" value="ECO:0007669"/>
    <property type="project" value="UniProtKB-SubCell"/>
</dbReference>
<feature type="signal peptide" evidence="4">
    <location>
        <begin position="1"/>
        <end position="23"/>
    </location>
</feature>
<dbReference type="InterPro" id="IPR038352">
    <property type="entry name" value="Imelysin_sf"/>
</dbReference>
<evidence type="ECO:0000313" key="6">
    <source>
        <dbReference type="EMBL" id="STZ27636.1"/>
    </source>
</evidence>
<gene>
    <name evidence="6" type="ORF">NCTC11179_01172</name>
</gene>
<evidence type="ECO:0000256" key="1">
    <source>
        <dbReference type="ARBA" id="ARBA00004196"/>
    </source>
</evidence>
<evidence type="ECO:0000256" key="2">
    <source>
        <dbReference type="ARBA" id="ARBA00022729"/>
    </source>
</evidence>
<feature type="domain" description="Imelysin-like" evidence="5">
    <location>
        <begin position="49"/>
        <end position="347"/>
    </location>
</feature>
<keyword evidence="2 4" id="KW-0732">Signal</keyword>
<protein>
    <submittedName>
        <fullName evidence="6">Uncharacterized iron-regulated protein</fullName>
    </submittedName>
</protein>
<dbReference type="CDD" id="cd14658">
    <property type="entry name" value="Imelysin-like_IrpA"/>
    <property type="match status" value="1"/>
</dbReference>
<keyword evidence="7" id="KW-1185">Reference proteome</keyword>
<feature type="chain" id="PRO_5016961856" evidence="4">
    <location>
        <begin position="24"/>
        <end position="357"/>
    </location>
</feature>
<dbReference type="InterPro" id="IPR034982">
    <property type="entry name" value="Imelysin-like_IrpA"/>
</dbReference>
<feature type="compositionally biased region" description="Basic and acidic residues" evidence="3">
    <location>
        <begin position="251"/>
        <end position="260"/>
    </location>
</feature>
<dbReference type="AlphaFoldDB" id="A0A378RKT6"/>
<evidence type="ECO:0000313" key="7">
    <source>
        <dbReference type="Proteomes" id="UP000255024"/>
    </source>
</evidence>
<dbReference type="EMBL" id="UGQL01000001">
    <property type="protein sequence ID" value="STZ27636.1"/>
    <property type="molecule type" value="Genomic_DNA"/>
</dbReference>
<feature type="region of interest" description="Disordered" evidence="3">
    <location>
        <begin position="238"/>
        <end position="260"/>
    </location>
</feature>
<dbReference type="Pfam" id="PF09375">
    <property type="entry name" value="Peptidase_M75"/>
    <property type="match status" value="1"/>
</dbReference>
<accession>A0A378RKT6</accession>
<sequence length="357" mass="39382">MRNKFLALGLVATSFMMMNCSNNDDSSTDTKKDDLYATVISDLTGSVVTETYRDLNDKANALRKAISNFTANATDANLELAKQAWIETRKPWEQSEGFLYGPVDTEGIDPAMDTWPVDVEAMNNILRSNQVITASLISSNNEARGFHLIEFLLWGETGSKKAADITARQKEYLKAATEDLQQNTQLLYDQWKVDGRNYAAVFNSAGINSTKYPSKAAALEEIVDGLITIADEVGTGKIEDPLNSEGSTPYPEKEESRFSNNSKRDFADNMRSIENIYLGKYNKSVKGLSEIVAGDNKALDTEIKTAITAAITAIEAIPGTFTEAIYSHRPEVIKAQNIVNDLSTLLESKLKPYINSL</sequence>
<comment type="subcellular location">
    <subcellularLocation>
        <location evidence="1">Cell envelope</location>
    </subcellularLocation>
</comment>
<dbReference type="InterPro" id="IPR018976">
    <property type="entry name" value="Imelysin-like"/>
</dbReference>
<name>A0A378RKT6_MYROD</name>
<evidence type="ECO:0000256" key="3">
    <source>
        <dbReference type="SAM" id="MobiDB-lite"/>
    </source>
</evidence>
<dbReference type="Gene3D" id="1.20.1420.20">
    <property type="entry name" value="M75 peptidase, HXXE motif"/>
    <property type="match status" value="1"/>
</dbReference>
<dbReference type="Proteomes" id="UP000255024">
    <property type="component" value="Unassembled WGS sequence"/>
</dbReference>